<sequence>MPIFKGYKCIAFHLFMQVCVGPHILVIFLAFKITCNNEVRLNEDIISDSTRLYTDLCEILRKIYIPFLSEYQKLLNPKYDHNGCRYYDIYDYEIAIKFYMVGYRSFVETKFLFDSIDKKIADKVYILESIDLNNYEEVKYLLLQLKKKCD</sequence>
<evidence type="ECO:0000313" key="2">
    <source>
        <dbReference type="EMBL" id="EJW01565.1"/>
    </source>
</evidence>
<evidence type="ECO:0000256" key="1">
    <source>
        <dbReference type="SAM" id="Phobius"/>
    </source>
</evidence>
<comment type="caution">
    <text evidence="2">The sequence shown here is derived from an EMBL/GenBank/DDBJ whole genome shotgun (WGS) entry which is preliminary data.</text>
</comment>
<feature type="transmembrane region" description="Helical" evidence="1">
    <location>
        <begin position="12"/>
        <end position="31"/>
    </location>
</feature>
<accession>J9DG59</accession>
<dbReference type="EMBL" id="AFBI03000004">
    <property type="protein sequence ID" value="EJW01565.1"/>
    <property type="molecule type" value="Genomic_DNA"/>
</dbReference>
<keyword evidence="1" id="KW-1133">Transmembrane helix</keyword>
<keyword evidence="1" id="KW-0812">Transmembrane</keyword>
<dbReference type="VEuPathDB" id="MicrosporidiaDB:EDEG_00417"/>
<reference evidence="2 3" key="1">
    <citation type="submission" date="2011-08" db="EMBL/GenBank/DDBJ databases">
        <authorList>
            <person name="Liu Z.J."/>
            <person name="Shi F.L."/>
            <person name="Lu J.Q."/>
            <person name="Li M."/>
            <person name="Wang Z.L."/>
        </authorList>
    </citation>
    <scope>NUCLEOTIDE SEQUENCE [LARGE SCALE GENOMIC DNA]</scope>
    <source>
        <strain evidence="2 3">USNM 41457</strain>
    </source>
</reference>
<dbReference type="HOGENOM" id="CLU_1740503_0_0_1"/>
<gene>
    <name evidence="2" type="ORF">EDEG_00417</name>
</gene>
<name>J9DG59_EDHAE</name>
<keyword evidence="1" id="KW-0472">Membrane</keyword>
<evidence type="ECO:0000313" key="3">
    <source>
        <dbReference type="Proteomes" id="UP000003163"/>
    </source>
</evidence>
<proteinExistence type="predicted"/>
<dbReference type="InParanoid" id="J9DG59"/>
<keyword evidence="3" id="KW-1185">Reference proteome</keyword>
<organism evidence="2 3">
    <name type="scientific">Edhazardia aedis (strain USNM 41457)</name>
    <name type="common">Microsporidian parasite</name>
    <dbReference type="NCBI Taxonomy" id="1003232"/>
    <lineage>
        <taxon>Eukaryota</taxon>
        <taxon>Fungi</taxon>
        <taxon>Fungi incertae sedis</taxon>
        <taxon>Microsporidia</taxon>
        <taxon>Edhazardia</taxon>
    </lineage>
</organism>
<dbReference type="Proteomes" id="UP000003163">
    <property type="component" value="Unassembled WGS sequence"/>
</dbReference>
<protein>
    <submittedName>
        <fullName evidence="2">Uncharacterized protein</fullName>
    </submittedName>
</protein>
<reference evidence="3" key="2">
    <citation type="submission" date="2015-07" db="EMBL/GenBank/DDBJ databases">
        <title>Contrasting host-pathogen interactions and genome evolution in two generalist and specialist microsporidian pathogens of mosquitoes.</title>
        <authorList>
            <consortium name="The Broad Institute Genomics Platform"/>
            <consortium name="The Broad Institute Genome Sequencing Center for Infectious Disease"/>
            <person name="Cuomo C.A."/>
            <person name="Sanscrainte N.D."/>
            <person name="Goldberg J.M."/>
            <person name="Heiman D."/>
            <person name="Young S."/>
            <person name="Zeng Q."/>
            <person name="Becnel J.J."/>
            <person name="Birren B.W."/>
        </authorList>
    </citation>
    <scope>NUCLEOTIDE SEQUENCE [LARGE SCALE GENOMIC DNA]</scope>
    <source>
        <strain evidence="3">USNM 41457</strain>
    </source>
</reference>
<dbReference type="AlphaFoldDB" id="J9DG59"/>